<keyword evidence="3" id="KW-1185">Reference proteome</keyword>
<feature type="compositionally biased region" description="Low complexity" evidence="1">
    <location>
        <begin position="137"/>
        <end position="158"/>
    </location>
</feature>
<feature type="region of interest" description="Disordered" evidence="1">
    <location>
        <begin position="102"/>
        <end position="170"/>
    </location>
</feature>
<evidence type="ECO:0000313" key="3">
    <source>
        <dbReference type="Proteomes" id="UP000037923"/>
    </source>
</evidence>
<dbReference type="VEuPathDB" id="TriTrypDB:LpyrH10_26_0870"/>
<comment type="caution">
    <text evidence="2">The sequence shown here is derived from an EMBL/GenBank/DDBJ whole genome shotgun (WGS) entry which is preliminary data.</text>
</comment>
<feature type="region of interest" description="Disordered" evidence="1">
    <location>
        <begin position="192"/>
        <end position="287"/>
    </location>
</feature>
<dbReference type="AlphaFoldDB" id="A0A0M9FSG0"/>
<feature type="compositionally biased region" description="Polar residues" evidence="1">
    <location>
        <begin position="265"/>
        <end position="274"/>
    </location>
</feature>
<feature type="compositionally biased region" description="Low complexity" evidence="1">
    <location>
        <begin position="102"/>
        <end position="121"/>
    </location>
</feature>
<evidence type="ECO:0000256" key="1">
    <source>
        <dbReference type="SAM" id="MobiDB-lite"/>
    </source>
</evidence>
<gene>
    <name evidence="2" type="ORF">ABB37_08792</name>
</gene>
<accession>A0A0M9FSG0</accession>
<evidence type="ECO:0000313" key="2">
    <source>
        <dbReference type="EMBL" id="KPA75125.1"/>
    </source>
</evidence>
<feature type="compositionally biased region" description="Low complexity" evidence="1">
    <location>
        <begin position="220"/>
        <end position="229"/>
    </location>
</feature>
<organism evidence="2 3">
    <name type="scientific">Leptomonas pyrrhocoris</name>
    <name type="common">Firebug parasite</name>
    <dbReference type="NCBI Taxonomy" id="157538"/>
    <lineage>
        <taxon>Eukaryota</taxon>
        <taxon>Discoba</taxon>
        <taxon>Euglenozoa</taxon>
        <taxon>Kinetoplastea</taxon>
        <taxon>Metakinetoplastina</taxon>
        <taxon>Trypanosomatida</taxon>
        <taxon>Trypanosomatidae</taxon>
        <taxon>Leishmaniinae</taxon>
        <taxon>Leptomonas</taxon>
    </lineage>
</organism>
<feature type="compositionally biased region" description="Basic and acidic residues" evidence="1">
    <location>
        <begin position="247"/>
        <end position="257"/>
    </location>
</feature>
<proteinExistence type="predicted"/>
<sequence>MSDDLPPSQECGSAEALDSSYVHLTAQMLLQLQNRNVVSALQTAEAIRALCLANPPQADAEAAVPSSEAIAQGEKLYRGSPAELLLRLRNELLSSADLQQQLSPGALGSSPSAAPSTPGDDSTGEESEGSTTHRDTSSTLSDRSDTVSSSGSSSTSSSFEEDDERDEDERHMLPSAPFSFLAEALTKWCHMAPPPQAQRGEQSAHRTTPPMSPPLKETGVPAAPVRVPARPCPPSSKPLQQQQQRRAGQENSKRKSVEGNAMSAARTTPAQCSITDVDAATEDGEAEAEEAWELMQQQVAKEMERLAVVRKHR</sequence>
<dbReference type="OrthoDB" id="268055at2759"/>
<dbReference type="Proteomes" id="UP000037923">
    <property type="component" value="Unassembled WGS sequence"/>
</dbReference>
<name>A0A0M9FSG0_LEPPY</name>
<dbReference type="EMBL" id="LGTL01000026">
    <property type="protein sequence ID" value="KPA75125.1"/>
    <property type="molecule type" value="Genomic_DNA"/>
</dbReference>
<protein>
    <submittedName>
        <fullName evidence="2">Uncharacterized protein</fullName>
    </submittedName>
</protein>
<dbReference type="OMA" id="WVQMQAQ"/>
<dbReference type="RefSeq" id="XP_015653564.1">
    <property type="nucleotide sequence ID" value="XM_015807906.1"/>
</dbReference>
<dbReference type="GeneID" id="26909075"/>
<reference evidence="2 3" key="1">
    <citation type="submission" date="2015-07" db="EMBL/GenBank/DDBJ databases">
        <title>High-quality genome of monoxenous trypanosomatid Leptomonas pyrrhocoris.</title>
        <authorList>
            <person name="Flegontov P."/>
            <person name="Butenko A."/>
            <person name="Firsov S."/>
            <person name="Vlcek C."/>
            <person name="Logacheva M.D."/>
            <person name="Field M."/>
            <person name="Filatov D."/>
            <person name="Flegontova O."/>
            <person name="Gerasimov E."/>
            <person name="Jackson A.P."/>
            <person name="Kelly S."/>
            <person name="Opperdoes F."/>
            <person name="O'Reilly A."/>
            <person name="Votypka J."/>
            <person name="Yurchenko V."/>
            <person name="Lukes J."/>
        </authorList>
    </citation>
    <scope>NUCLEOTIDE SEQUENCE [LARGE SCALE GENOMIC DNA]</scope>
    <source>
        <strain evidence="2">H10</strain>
    </source>
</reference>